<keyword evidence="3" id="KW-1185">Reference proteome</keyword>
<feature type="compositionally biased region" description="Acidic residues" evidence="1">
    <location>
        <begin position="137"/>
        <end position="173"/>
    </location>
</feature>
<dbReference type="Proteomes" id="UP001347796">
    <property type="component" value="Unassembled WGS sequence"/>
</dbReference>
<proteinExistence type="predicted"/>
<evidence type="ECO:0000256" key="1">
    <source>
        <dbReference type="SAM" id="MobiDB-lite"/>
    </source>
</evidence>
<comment type="caution">
    <text evidence="2">The sequence shown here is derived from an EMBL/GenBank/DDBJ whole genome shotgun (WGS) entry which is preliminary data.</text>
</comment>
<sequence>MVVSLELDFNESVAWICMFVMELKLTSSNGVTPSSDIMLFVSKLEGVSFESNGNILVEGSTSENVISVEAPVFINCVVELNVNPVCSVDDEDDGITVSSVDVSDGDEFVCEACIKFVAFSVCSTDIGDGVMAITDGGDVDDDDDDDGDDDDDDDEEEEDDNDDDISVNVDADDNSCDDRYESVCEACIIFVVFSDCSTNVGDDDKECVDTSDAICVTEASDDNNDDMDGDSDFVNNGELLSGDDISVFDGSGANIMDDDGSIVNMELDDATDD</sequence>
<dbReference type="EMBL" id="JAZGQO010000006">
    <property type="protein sequence ID" value="KAK6186006.1"/>
    <property type="molecule type" value="Genomic_DNA"/>
</dbReference>
<reference evidence="2 3" key="1">
    <citation type="submission" date="2024-01" db="EMBL/GenBank/DDBJ databases">
        <title>The genome of the rayed Mediterranean limpet Patella caerulea (Linnaeus, 1758).</title>
        <authorList>
            <person name="Anh-Thu Weber A."/>
            <person name="Halstead-Nussloch G."/>
        </authorList>
    </citation>
    <scope>NUCLEOTIDE SEQUENCE [LARGE SCALE GENOMIC DNA]</scope>
    <source>
        <strain evidence="2">AATW-2023a</strain>
        <tissue evidence="2">Whole specimen</tissue>
    </source>
</reference>
<protein>
    <submittedName>
        <fullName evidence="2">Uncharacterized protein</fullName>
    </submittedName>
</protein>
<gene>
    <name evidence="2" type="ORF">SNE40_008125</name>
</gene>
<dbReference type="AlphaFoldDB" id="A0AAN8JZ39"/>
<evidence type="ECO:0000313" key="2">
    <source>
        <dbReference type="EMBL" id="KAK6186006.1"/>
    </source>
</evidence>
<evidence type="ECO:0000313" key="3">
    <source>
        <dbReference type="Proteomes" id="UP001347796"/>
    </source>
</evidence>
<accession>A0AAN8JZ39</accession>
<name>A0AAN8JZ39_PATCE</name>
<feature type="region of interest" description="Disordered" evidence="1">
    <location>
        <begin position="133"/>
        <end position="173"/>
    </location>
</feature>
<organism evidence="2 3">
    <name type="scientific">Patella caerulea</name>
    <name type="common">Rayed Mediterranean limpet</name>
    <dbReference type="NCBI Taxonomy" id="87958"/>
    <lineage>
        <taxon>Eukaryota</taxon>
        <taxon>Metazoa</taxon>
        <taxon>Spiralia</taxon>
        <taxon>Lophotrochozoa</taxon>
        <taxon>Mollusca</taxon>
        <taxon>Gastropoda</taxon>
        <taxon>Patellogastropoda</taxon>
        <taxon>Patelloidea</taxon>
        <taxon>Patellidae</taxon>
        <taxon>Patella</taxon>
    </lineage>
</organism>